<organism evidence="2 3">
    <name type="scientific">Aduncisulcus paluster</name>
    <dbReference type="NCBI Taxonomy" id="2918883"/>
    <lineage>
        <taxon>Eukaryota</taxon>
        <taxon>Metamonada</taxon>
        <taxon>Carpediemonas-like organisms</taxon>
        <taxon>Aduncisulcus</taxon>
    </lineage>
</organism>
<evidence type="ECO:0000313" key="3">
    <source>
        <dbReference type="Proteomes" id="UP001057375"/>
    </source>
</evidence>
<name>A0ABQ5KUD4_9EUKA</name>
<sequence length="119" mass="13837">EEREEEEEEEEEGGWDDILGEDGEDQDAIRTLYVDSREGERGEREEEEEEEEEEEDRGEEEEEELIDEIEMGGEGIVEDEFDSTPLKRCISDQSIPFHSSNLTLDELAETDLTIKDIHN</sequence>
<keyword evidence="3" id="KW-1185">Reference proteome</keyword>
<feature type="compositionally biased region" description="Acidic residues" evidence="1">
    <location>
        <begin position="45"/>
        <end position="65"/>
    </location>
</feature>
<comment type="caution">
    <text evidence="2">The sequence shown here is derived from an EMBL/GenBank/DDBJ whole genome shotgun (WGS) entry which is preliminary data.</text>
</comment>
<reference evidence="2" key="1">
    <citation type="submission" date="2022-03" db="EMBL/GenBank/DDBJ databases">
        <title>Draft genome sequence of Aduncisulcus paluster, a free-living microaerophilic Fornicata.</title>
        <authorList>
            <person name="Yuyama I."/>
            <person name="Kume K."/>
            <person name="Tamura T."/>
            <person name="Inagaki Y."/>
            <person name="Hashimoto T."/>
        </authorList>
    </citation>
    <scope>NUCLEOTIDE SEQUENCE</scope>
    <source>
        <strain evidence="2">NY0171</strain>
    </source>
</reference>
<evidence type="ECO:0000256" key="1">
    <source>
        <dbReference type="SAM" id="MobiDB-lite"/>
    </source>
</evidence>
<feature type="non-terminal residue" evidence="2">
    <location>
        <position position="1"/>
    </location>
</feature>
<feature type="compositionally biased region" description="Basic and acidic residues" evidence="1">
    <location>
        <begin position="35"/>
        <end position="44"/>
    </location>
</feature>
<dbReference type="Proteomes" id="UP001057375">
    <property type="component" value="Unassembled WGS sequence"/>
</dbReference>
<feature type="region of interest" description="Disordered" evidence="1">
    <location>
        <begin position="1"/>
        <end position="65"/>
    </location>
</feature>
<gene>
    <name evidence="2" type="ORF">ADUPG1_009101</name>
</gene>
<proteinExistence type="predicted"/>
<feature type="compositionally biased region" description="Acidic residues" evidence="1">
    <location>
        <begin position="1"/>
        <end position="26"/>
    </location>
</feature>
<evidence type="ECO:0000313" key="2">
    <source>
        <dbReference type="EMBL" id="GKT36071.1"/>
    </source>
</evidence>
<accession>A0ABQ5KUD4</accession>
<protein>
    <submittedName>
        <fullName evidence="2">Uncharacterized protein</fullName>
    </submittedName>
</protein>
<dbReference type="EMBL" id="BQXS01011135">
    <property type="protein sequence ID" value="GKT36071.1"/>
    <property type="molecule type" value="Genomic_DNA"/>
</dbReference>